<evidence type="ECO:0000313" key="3">
    <source>
        <dbReference type="EMBL" id="KAB1219618.1"/>
    </source>
</evidence>
<protein>
    <submittedName>
        <fullName evidence="3">Patellin-4</fullName>
    </submittedName>
</protein>
<keyword evidence="2" id="KW-0472">Membrane</keyword>
<evidence type="ECO:0000256" key="2">
    <source>
        <dbReference type="SAM" id="Phobius"/>
    </source>
</evidence>
<evidence type="ECO:0000256" key="1">
    <source>
        <dbReference type="SAM" id="MobiDB-lite"/>
    </source>
</evidence>
<organism evidence="3 4">
    <name type="scientific">Morella rubra</name>
    <name type="common">Chinese bayberry</name>
    <dbReference type="NCBI Taxonomy" id="262757"/>
    <lineage>
        <taxon>Eukaryota</taxon>
        <taxon>Viridiplantae</taxon>
        <taxon>Streptophyta</taxon>
        <taxon>Embryophyta</taxon>
        <taxon>Tracheophyta</taxon>
        <taxon>Spermatophyta</taxon>
        <taxon>Magnoliopsida</taxon>
        <taxon>eudicotyledons</taxon>
        <taxon>Gunneridae</taxon>
        <taxon>Pentapetalae</taxon>
        <taxon>rosids</taxon>
        <taxon>fabids</taxon>
        <taxon>Fagales</taxon>
        <taxon>Myricaceae</taxon>
        <taxon>Morella</taxon>
    </lineage>
</organism>
<keyword evidence="4" id="KW-1185">Reference proteome</keyword>
<feature type="compositionally biased region" description="Basic and acidic residues" evidence="1">
    <location>
        <begin position="159"/>
        <end position="187"/>
    </location>
</feature>
<comment type="caution">
    <text evidence="3">The sequence shown here is derived from an EMBL/GenBank/DDBJ whole genome shotgun (WGS) entry which is preliminary data.</text>
</comment>
<gene>
    <name evidence="3" type="ORF">CJ030_MR3G011122</name>
</gene>
<reference evidence="3 4" key="1">
    <citation type="journal article" date="2019" name="Plant Biotechnol. J.">
        <title>The red bayberry genome and genetic basis of sex determination.</title>
        <authorList>
            <person name="Jia H.M."/>
            <person name="Jia H.J."/>
            <person name="Cai Q.L."/>
            <person name="Wang Y."/>
            <person name="Zhao H.B."/>
            <person name="Yang W.F."/>
            <person name="Wang G.Y."/>
            <person name="Li Y.H."/>
            <person name="Zhan D.L."/>
            <person name="Shen Y.T."/>
            <person name="Niu Q.F."/>
            <person name="Chang L."/>
            <person name="Qiu J."/>
            <person name="Zhao L."/>
            <person name="Xie H.B."/>
            <person name="Fu W.Y."/>
            <person name="Jin J."/>
            <person name="Li X.W."/>
            <person name="Jiao Y."/>
            <person name="Zhou C.C."/>
            <person name="Tu T."/>
            <person name="Chai C.Y."/>
            <person name="Gao J.L."/>
            <person name="Fan L.J."/>
            <person name="van de Weg E."/>
            <person name="Wang J.Y."/>
            <person name="Gao Z.S."/>
        </authorList>
    </citation>
    <scope>NUCLEOTIDE SEQUENCE [LARGE SCALE GENOMIC DNA]</scope>
    <source>
        <tissue evidence="3">Leaves</tissue>
    </source>
</reference>
<feature type="transmembrane region" description="Helical" evidence="2">
    <location>
        <begin position="33"/>
        <end position="57"/>
    </location>
</feature>
<accession>A0A6A1W7E6</accession>
<keyword evidence="2" id="KW-0812">Transmembrane</keyword>
<evidence type="ECO:0000313" key="4">
    <source>
        <dbReference type="Proteomes" id="UP000516437"/>
    </source>
</evidence>
<proteinExistence type="predicted"/>
<name>A0A6A1W7E6_9ROSI</name>
<dbReference type="EMBL" id="RXIC02000021">
    <property type="protein sequence ID" value="KAB1219618.1"/>
    <property type="molecule type" value="Genomic_DNA"/>
</dbReference>
<sequence length="199" mass="22695">MLSPSKAHLITCKHQTDRKCEGKSRAKATKIQLGFSLLHSLFMFSLLLAYVSSSLLLSATMTVEVCIEGTNMADVVTVDPKEENEKVANVIEKVVQGDDMVKDVDESKPQWKRAPFYEKSSSYREESNFLFDLKEFERKELNELKEKLEEAICGNNLYKEESPKNTNEKLVAEEKEAKKEGDEKENTAQESNCAYHLFI</sequence>
<dbReference type="AlphaFoldDB" id="A0A6A1W7E6"/>
<feature type="region of interest" description="Disordered" evidence="1">
    <location>
        <begin position="159"/>
        <end position="199"/>
    </location>
</feature>
<keyword evidence="2" id="KW-1133">Transmembrane helix</keyword>
<dbReference type="Proteomes" id="UP000516437">
    <property type="component" value="Chromosome 3"/>
</dbReference>